<feature type="transmembrane region" description="Helical" evidence="2">
    <location>
        <begin position="67"/>
        <end position="88"/>
    </location>
</feature>
<accession>A0A2P8GX05</accession>
<feature type="region of interest" description="Disordered" evidence="1">
    <location>
        <begin position="197"/>
        <end position="218"/>
    </location>
</feature>
<name>A0A2P8GX05_9MICO</name>
<sequence>MAAFDKGFARYPERFRRGRSWPRTIIFLVLAVAALVALVYRALNFGELQDQAADATGSVRFVAGQRIGLLVSPILLVLVAAACVFAAIRWGKVWSLAPSGTPLRKRHWRGLSGGRQLFTDLDARFRTGDPSAFTPLPKPPSHADVDIEFWTADADRIGFGTLVLHEGKNGKDLTYSEPIAFEGASYDALKAALAKGLDEKASPPAVPGTSSRSTPPAS</sequence>
<dbReference type="EMBL" id="RZGY01000001">
    <property type="protein sequence ID" value="RUQ86980.1"/>
    <property type="molecule type" value="Genomic_DNA"/>
</dbReference>
<reference evidence="4 6" key="2">
    <citation type="submission" date="2018-12" db="EMBL/GenBank/DDBJ databases">
        <authorList>
            <person name="hu s."/>
            <person name="Xu Y."/>
            <person name="Xu B."/>
            <person name="Li F."/>
        </authorList>
    </citation>
    <scope>NUCLEOTIDE SEQUENCE [LARGE SCALE GENOMIC DNA]</scope>
    <source>
        <strain evidence="4 6">KSW2-17</strain>
    </source>
</reference>
<keyword evidence="2" id="KW-0812">Transmembrane</keyword>
<dbReference type="Proteomes" id="UP000241203">
    <property type="component" value="Unassembled WGS sequence"/>
</dbReference>
<evidence type="ECO:0000256" key="1">
    <source>
        <dbReference type="SAM" id="MobiDB-lite"/>
    </source>
</evidence>
<protein>
    <submittedName>
        <fullName evidence="3">Uncharacterized protein</fullName>
    </submittedName>
</protein>
<organism evidence="3 5">
    <name type="scientific">Labedella gwakjiensis</name>
    <dbReference type="NCBI Taxonomy" id="390269"/>
    <lineage>
        <taxon>Bacteria</taxon>
        <taxon>Bacillati</taxon>
        <taxon>Actinomycetota</taxon>
        <taxon>Actinomycetes</taxon>
        <taxon>Micrococcales</taxon>
        <taxon>Microbacteriaceae</taxon>
        <taxon>Labedella</taxon>
    </lineage>
</organism>
<evidence type="ECO:0000313" key="6">
    <source>
        <dbReference type="Proteomes" id="UP000268291"/>
    </source>
</evidence>
<gene>
    <name evidence="3" type="ORF">CLV49_2131</name>
    <name evidence="4" type="ORF">ELQ93_08560</name>
</gene>
<dbReference type="RefSeq" id="WP_106563513.1">
    <property type="nucleotide sequence ID" value="NZ_PYAU01000001.1"/>
</dbReference>
<evidence type="ECO:0000256" key="2">
    <source>
        <dbReference type="SAM" id="Phobius"/>
    </source>
</evidence>
<evidence type="ECO:0000313" key="4">
    <source>
        <dbReference type="EMBL" id="RUQ86980.1"/>
    </source>
</evidence>
<comment type="caution">
    <text evidence="3">The sequence shown here is derived from an EMBL/GenBank/DDBJ whole genome shotgun (WGS) entry which is preliminary data.</text>
</comment>
<keyword evidence="2" id="KW-0472">Membrane</keyword>
<reference evidence="3 5" key="1">
    <citation type="submission" date="2018-03" db="EMBL/GenBank/DDBJ databases">
        <title>Genomic Encyclopedia of Archaeal and Bacterial Type Strains, Phase II (KMG-II): from individual species to whole genera.</title>
        <authorList>
            <person name="Goeker M."/>
        </authorList>
    </citation>
    <scope>NUCLEOTIDE SEQUENCE [LARGE SCALE GENOMIC DNA]</scope>
    <source>
        <strain evidence="3 5">DSM 21548</strain>
    </source>
</reference>
<proteinExistence type="predicted"/>
<evidence type="ECO:0000313" key="3">
    <source>
        <dbReference type="EMBL" id="PSL38506.1"/>
    </source>
</evidence>
<keyword evidence="6" id="KW-1185">Reference proteome</keyword>
<dbReference type="AlphaFoldDB" id="A0A2P8GX05"/>
<dbReference type="EMBL" id="PYAU01000001">
    <property type="protein sequence ID" value="PSL38506.1"/>
    <property type="molecule type" value="Genomic_DNA"/>
</dbReference>
<dbReference type="Proteomes" id="UP000268291">
    <property type="component" value="Unassembled WGS sequence"/>
</dbReference>
<keyword evidence="2" id="KW-1133">Transmembrane helix</keyword>
<evidence type="ECO:0000313" key="5">
    <source>
        <dbReference type="Proteomes" id="UP000241203"/>
    </source>
</evidence>
<dbReference type="OrthoDB" id="5120056at2"/>
<feature type="transmembrane region" description="Helical" evidence="2">
    <location>
        <begin position="21"/>
        <end position="40"/>
    </location>
</feature>
<feature type="compositionally biased region" description="Polar residues" evidence="1">
    <location>
        <begin position="208"/>
        <end position="218"/>
    </location>
</feature>